<evidence type="ECO:0000259" key="9">
    <source>
        <dbReference type="PROSITE" id="PS50157"/>
    </source>
</evidence>
<feature type="compositionally biased region" description="Polar residues" evidence="8">
    <location>
        <begin position="116"/>
        <end position="126"/>
    </location>
</feature>
<feature type="region of interest" description="Disordered" evidence="8">
    <location>
        <begin position="1280"/>
        <end position="1309"/>
    </location>
</feature>
<feature type="domain" description="C2H2-type" evidence="9">
    <location>
        <begin position="1316"/>
        <end position="1340"/>
    </location>
</feature>
<keyword evidence="5" id="KW-0862">Zinc</keyword>
<evidence type="ECO:0000256" key="5">
    <source>
        <dbReference type="ARBA" id="ARBA00022833"/>
    </source>
</evidence>
<dbReference type="Pfam" id="PF00096">
    <property type="entry name" value="zf-C2H2"/>
    <property type="match status" value="2"/>
</dbReference>
<dbReference type="InterPro" id="IPR003604">
    <property type="entry name" value="Matrin/U1-like-C_Znf_C2H2"/>
</dbReference>
<dbReference type="PROSITE" id="PS00028">
    <property type="entry name" value="ZINC_FINGER_C2H2_1"/>
    <property type="match status" value="24"/>
</dbReference>
<dbReference type="Pfam" id="PF12874">
    <property type="entry name" value="zf-met"/>
    <property type="match status" value="5"/>
</dbReference>
<evidence type="ECO:0000256" key="3">
    <source>
        <dbReference type="ARBA" id="ARBA00022737"/>
    </source>
</evidence>
<feature type="domain" description="C2H2-type" evidence="9">
    <location>
        <begin position="1593"/>
        <end position="1618"/>
    </location>
</feature>
<dbReference type="SMART" id="SM00355">
    <property type="entry name" value="ZnF_C2H2"/>
    <property type="match status" value="29"/>
</dbReference>
<reference evidence="10 11" key="1">
    <citation type="submission" date="2023-03" db="EMBL/GenBank/DDBJ databases">
        <title>Genome insight into feeding habits of ladybird beetles.</title>
        <authorList>
            <person name="Li H.-S."/>
            <person name="Huang Y.-H."/>
            <person name="Pang H."/>
        </authorList>
    </citation>
    <scope>NUCLEOTIDE SEQUENCE [LARGE SCALE GENOMIC DNA]</scope>
    <source>
        <strain evidence="10">SYSU_2023b</strain>
        <tissue evidence="10">Whole body</tissue>
    </source>
</reference>
<dbReference type="EMBL" id="JARQZJ010000005">
    <property type="protein sequence ID" value="KAK9871359.1"/>
    <property type="molecule type" value="Genomic_DNA"/>
</dbReference>
<dbReference type="InterPro" id="IPR022755">
    <property type="entry name" value="Znf_C2H2_jaz"/>
</dbReference>
<dbReference type="InterPro" id="IPR013087">
    <property type="entry name" value="Znf_C2H2_type"/>
</dbReference>
<feature type="domain" description="C2H2-type" evidence="9">
    <location>
        <begin position="1537"/>
        <end position="1566"/>
    </location>
</feature>
<dbReference type="InterPro" id="IPR041661">
    <property type="entry name" value="ZN622/Rei1/Reh1_Znf-C2H2"/>
</dbReference>
<evidence type="ECO:0000256" key="8">
    <source>
        <dbReference type="SAM" id="MobiDB-lite"/>
    </source>
</evidence>
<feature type="domain" description="C2H2-type" evidence="9">
    <location>
        <begin position="367"/>
        <end position="396"/>
    </location>
</feature>
<dbReference type="Pfam" id="PF12171">
    <property type="entry name" value="zf-C2H2_jaz"/>
    <property type="match status" value="6"/>
</dbReference>
<feature type="domain" description="C2H2-type" evidence="9">
    <location>
        <begin position="245"/>
        <end position="274"/>
    </location>
</feature>
<comment type="subcellular location">
    <subcellularLocation>
        <location evidence="1">Nucleus</location>
    </subcellularLocation>
</comment>
<feature type="domain" description="C2H2-type" evidence="9">
    <location>
        <begin position="1458"/>
        <end position="1482"/>
    </location>
</feature>
<feature type="region of interest" description="Disordered" evidence="8">
    <location>
        <begin position="1350"/>
        <end position="1379"/>
    </location>
</feature>
<feature type="region of interest" description="Disordered" evidence="8">
    <location>
        <begin position="916"/>
        <end position="936"/>
    </location>
</feature>
<proteinExistence type="predicted"/>
<sequence length="1785" mass="200781">MRQLNKQRVKNGNECLPRNSSKRNFVRKKNKKFRSKTIQKKKLTKKYINRKFICKDRKFGKKGFWLNNIFLDDFRNQDYEYVRCNPPCLDCSKDKTDKLSDSGNIDVGKSHVSDHISNISSESVSTPPKLKTDGIKSNSKISTRTYSSVCKISSEIKLISDNNNKSIHNKTEFVSAATLSKKSSHQQVKLEVHVEKTQQYEPTFLKKEKSSSKNHTACNICSTKFQNIEDLKAHKESDAHDKMTFVCPICSSVFSNTKDLKKHRKKTKHKKIKLMCSVCFSLFPSKFEIELHIRSTKHKTINKFPTGSVLCLTCNSIFSSKNMLDQHVLKSHTSSVNSKSSLNGSTSDTKNALDQQKPKPKQEVGNHLCTICLKGFNSRANLNNHMKNGVHETVKSSIQGMSTKKCLQSPTIHAEQIPENEFINLRQFLRNTNQNITCTLCRRQFPTEENLREHMESDSHNSLSACVNNITSHTPKISIEELSDKQKLDTLLPTHDVAINDNFQEQPINNAWQEIRKIVSLNQSTKVEEHSASVHEVTSNKNSLDHDDITLDDQKSVNVIFASEFNDVKPQMETAVTKRIICTICQKEFAAERDLEQHMNSKVLKHNTTSFSTQEIATDENLIELPISNVGQESRQVFSASEFSVEGQNSGNTNHKKVTCTVCYKQFAAEVSLHQHMEHIHKSHSASVHEVTTDKNSLDHDITLDEQKSVNVIFASEFNDVKPQLETAVTKRINCTICQKEFAAEIDLEQHMNSKVLKHNTTSFSTQEIAADENLIELPISNIGQESRQIFSASEFTDVDQESRSNKSKKTTCPVCYTQFSAEVSLKQHMENTHKSLSTLVHEVTSNESLEQAITLDRQKSENPSSVSNVGQEVGSSKQRKITCTLCQKQFSDETNLKQHMESSVHKTVPSFGFPIDNNSQKQHTNHNTQKQENISSISHVGQEVGSSKQRIITCTLCPKQFSDEASLKQHMGSSAHKTVPSSTFGFPIEELGSSKQRKITCTLCPKQFSDEASLKQHMESSVHKTVPSSTFGFPIEELGSSKQRKITCTLCPKQFSDEASLKQHMRSSAHKTDPSCAFGFPIGKNPQKQNTNPNNQDQENISSFCEVQSKPTNILNQDSGSIGHKKNKCTICQKEFAAPKDLQQHLDSSIHETKSIRCNECGSIFLTLKSLEDHLNSPRHQSIECSTCMRIFASKDALDQHLKNSKAHKEMIALNSIPKNNESNSKSSISHVSQEVGSSNQRKITCTLCQKQFSDEASLKQHMGSGVHKTVPSFGFPIDNNSQKQHTNHNTQKQENMSSISHVGQEVGSSNQRKITCTLCQKQFSDEASLKQHMGSSVHKTVPSFGFPIDNNSQKQHTNHNTQKQENMSSISHVGQEVGSSNQRKITCALCQKQFSDEASLKQHMGSSVHKTVPSFGFPIDNNSQKQHTNHNTQKQENMSSISHVGQEVGSSNQKKITCTLCQKQFSDEASLKQHMGSSVHKTVPSFGFPIDNNSQKQHTNHNTQDQENISSFCEVQSNPTNILNQDSGSSGHKKNKCTICQKEFAAPKDLQQHLDSSIHTTKSIRCNECGSLFLTLKSLEDHLNSPRHQSIECSTCMRIFASKDALDQHLKNSKAHKEMITLNSIPKNNESNTKSFSSETDVTCYVCGAVFTQNSALKQHINATGHTDLNNICEVCNHSFKSKNILDQHMRDEHNHVYTCSTCLKEFGTEQDVVQHIQAVHGNNSYFCPICDKMFYYEFSLNDHMKKTGHAYSKSVCTICFATFSSKNALKQHLNNTSHKSLH</sequence>
<keyword evidence="11" id="KW-1185">Reference proteome</keyword>
<dbReference type="GO" id="GO:0008270">
    <property type="term" value="F:zinc ion binding"/>
    <property type="evidence" value="ECO:0007669"/>
    <property type="project" value="UniProtKB-KW"/>
</dbReference>
<feature type="domain" description="C2H2-type" evidence="9">
    <location>
        <begin position="1128"/>
        <end position="1157"/>
    </location>
</feature>
<dbReference type="Proteomes" id="UP001431783">
    <property type="component" value="Unassembled WGS sequence"/>
</dbReference>
<dbReference type="GO" id="GO:0000981">
    <property type="term" value="F:DNA-binding transcription factor activity, RNA polymerase II-specific"/>
    <property type="evidence" value="ECO:0007669"/>
    <property type="project" value="TreeGrafter"/>
</dbReference>
<feature type="compositionally biased region" description="Low complexity" evidence="8">
    <location>
        <begin position="1085"/>
        <end position="1099"/>
    </location>
</feature>
<feature type="region of interest" description="Disordered" evidence="8">
    <location>
        <begin position="1064"/>
        <end position="1100"/>
    </location>
</feature>
<feature type="domain" description="C2H2-type" evidence="9">
    <location>
        <begin position="1728"/>
        <end position="1757"/>
    </location>
</feature>
<evidence type="ECO:0000256" key="6">
    <source>
        <dbReference type="ARBA" id="ARBA00023242"/>
    </source>
</evidence>
<feature type="domain" description="C2H2-type" evidence="9">
    <location>
        <begin position="436"/>
        <end position="465"/>
    </location>
</feature>
<dbReference type="PANTHER" id="PTHR24394">
    <property type="entry name" value="ZINC FINGER PROTEIN"/>
    <property type="match status" value="1"/>
</dbReference>
<keyword evidence="6" id="KW-0539">Nucleus</keyword>
<feature type="domain" description="C2H2-type" evidence="9">
    <location>
        <begin position="1245"/>
        <end position="1269"/>
    </location>
</feature>
<feature type="compositionally biased region" description="Polar residues" evidence="8">
    <location>
        <begin position="1422"/>
        <end position="1450"/>
    </location>
</feature>
<feature type="domain" description="C2H2-type" evidence="9">
    <location>
        <begin position="811"/>
        <end position="839"/>
    </location>
</feature>
<evidence type="ECO:0000256" key="2">
    <source>
        <dbReference type="ARBA" id="ARBA00022723"/>
    </source>
</evidence>
<dbReference type="SMART" id="SM00451">
    <property type="entry name" value="ZnF_U1"/>
    <property type="match status" value="18"/>
</dbReference>
<keyword evidence="2" id="KW-0479">Metal-binding</keyword>
<feature type="compositionally biased region" description="Polar residues" evidence="8">
    <location>
        <begin position="1351"/>
        <end position="1379"/>
    </location>
</feature>
<feature type="domain" description="C2H2-type" evidence="9">
    <location>
        <begin position="1700"/>
        <end position="1728"/>
    </location>
</feature>
<feature type="domain" description="C2H2-type" evidence="9">
    <location>
        <begin position="1644"/>
        <end position="1673"/>
    </location>
</feature>
<feature type="domain" description="C2H2-type" evidence="9">
    <location>
        <begin position="882"/>
        <end position="906"/>
    </location>
</feature>
<feature type="region of interest" description="Disordered" evidence="8">
    <location>
        <begin position="116"/>
        <end position="136"/>
    </location>
</feature>
<dbReference type="SUPFAM" id="SSF57667">
    <property type="entry name" value="beta-beta-alpha zinc fingers"/>
    <property type="match status" value="12"/>
</dbReference>
<feature type="domain" description="C2H2-type" evidence="9">
    <location>
        <begin position="658"/>
        <end position="686"/>
    </location>
</feature>
<feature type="domain" description="C2H2-type" evidence="9">
    <location>
        <begin position="953"/>
        <end position="977"/>
    </location>
</feature>
<dbReference type="Pfam" id="PF12756">
    <property type="entry name" value="zf-C2H2_2"/>
    <property type="match status" value="1"/>
</dbReference>
<keyword evidence="4 7" id="KW-0863">Zinc-finger</keyword>
<accession>A0AAW1TSK8</accession>
<dbReference type="Gene3D" id="3.30.160.60">
    <property type="entry name" value="Classic Zinc Finger"/>
    <property type="match status" value="13"/>
</dbReference>
<feature type="domain" description="C2H2-type" evidence="9">
    <location>
        <begin position="1673"/>
        <end position="1696"/>
    </location>
</feature>
<keyword evidence="3" id="KW-0677">Repeat</keyword>
<dbReference type="GO" id="GO:0003676">
    <property type="term" value="F:nucleic acid binding"/>
    <property type="evidence" value="ECO:0007669"/>
    <property type="project" value="InterPro"/>
</dbReference>
<feature type="compositionally biased region" description="Low complexity" evidence="8">
    <location>
        <begin position="335"/>
        <end position="347"/>
    </location>
</feature>
<evidence type="ECO:0000256" key="4">
    <source>
        <dbReference type="ARBA" id="ARBA00022771"/>
    </source>
</evidence>
<feature type="region of interest" description="Disordered" evidence="8">
    <location>
        <begin position="335"/>
        <end position="361"/>
    </location>
</feature>
<feature type="domain" description="C2H2-type" evidence="9">
    <location>
        <begin position="1387"/>
        <end position="1411"/>
    </location>
</feature>
<evidence type="ECO:0000313" key="11">
    <source>
        <dbReference type="Proteomes" id="UP001431783"/>
    </source>
</evidence>
<protein>
    <recommendedName>
        <fullName evidence="9">C2H2-type domain-containing protein</fullName>
    </recommendedName>
</protein>
<dbReference type="PROSITE" id="PS50157">
    <property type="entry name" value="ZINC_FINGER_C2H2_2"/>
    <property type="match status" value="21"/>
</dbReference>
<dbReference type="InterPro" id="IPR036236">
    <property type="entry name" value="Znf_C2H2_sf"/>
</dbReference>
<dbReference type="PANTHER" id="PTHR24394:SF44">
    <property type="entry name" value="ZINC FINGER PROTEIN 271-LIKE"/>
    <property type="match status" value="1"/>
</dbReference>
<name>A0AAW1TSK8_9CUCU</name>
<evidence type="ECO:0000256" key="1">
    <source>
        <dbReference type="ARBA" id="ARBA00004123"/>
    </source>
</evidence>
<feature type="domain" description="C2H2-type" evidence="9">
    <location>
        <begin position="1184"/>
        <end position="1209"/>
    </location>
</feature>
<feature type="compositionally biased region" description="Polar residues" evidence="8">
    <location>
        <begin position="917"/>
        <end position="936"/>
    </location>
</feature>
<evidence type="ECO:0000313" key="10">
    <source>
        <dbReference type="EMBL" id="KAK9871359.1"/>
    </source>
</evidence>
<organism evidence="10 11">
    <name type="scientific">Henosepilachna vigintioctopunctata</name>
    <dbReference type="NCBI Taxonomy" id="420089"/>
    <lineage>
        <taxon>Eukaryota</taxon>
        <taxon>Metazoa</taxon>
        <taxon>Ecdysozoa</taxon>
        <taxon>Arthropoda</taxon>
        <taxon>Hexapoda</taxon>
        <taxon>Insecta</taxon>
        <taxon>Pterygota</taxon>
        <taxon>Neoptera</taxon>
        <taxon>Endopterygota</taxon>
        <taxon>Coleoptera</taxon>
        <taxon>Polyphaga</taxon>
        <taxon>Cucujiformia</taxon>
        <taxon>Coccinelloidea</taxon>
        <taxon>Coccinellidae</taxon>
        <taxon>Epilachninae</taxon>
        <taxon>Epilachnini</taxon>
        <taxon>Henosepilachna</taxon>
    </lineage>
</organism>
<feature type="region of interest" description="Disordered" evidence="8">
    <location>
        <begin position="1"/>
        <end position="21"/>
    </location>
</feature>
<feature type="domain" description="C2H2-type" evidence="9">
    <location>
        <begin position="1000"/>
        <end position="1024"/>
    </location>
</feature>
<feature type="domain" description="C2H2-type" evidence="9">
    <location>
        <begin position="1047"/>
        <end position="1076"/>
    </location>
</feature>
<feature type="region of interest" description="Disordered" evidence="8">
    <location>
        <begin position="1419"/>
        <end position="1450"/>
    </location>
</feature>
<comment type="caution">
    <text evidence="10">The sequence shown here is derived from an EMBL/GenBank/DDBJ whole genome shotgun (WGS) entry which is preliminary data.</text>
</comment>
<evidence type="ECO:0000256" key="7">
    <source>
        <dbReference type="PROSITE-ProRule" id="PRU00042"/>
    </source>
</evidence>
<gene>
    <name evidence="10" type="ORF">WA026_011624</name>
</gene>
<dbReference type="GO" id="GO:0005634">
    <property type="term" value="C:nucleus"/>
    <property type="evidence" value="ECO:0007669"/>
    <property type="project" value="UniProtKB-SubCell"/>
</dbReference>
<dbReference type="Pfam" id="PF13912">
    <property type="entry name" value="zf-C2H2_6"/>
    <property type="match status" value="3"/>
</dbReference>